<dbReference type="PANTHER" id="PTHR45737">
    <property type="entry name" value="VON WILLEBRAND FACTOR A DOMAIN-CONTAINING PROTEIN 5A"/>
    <property type="match status" value="1"/>
</dbReference>
<dbReference type="AlphaFoldDB" id="A0A814MDA5"/>
<dbReference type="PANTHER" id="PTHR45737:SF6">
    <property type="entry name" value="VON WILLEBRAND FACTOR A DOMAIN-CONTAINING PROTEIN 5A"/>
    <property type="match status" value="1"/>
</dbReference>
<feature type="domain" description="VIT" evidence="1">
    <location>
        <begin position="4"/>
        <end position="109"/>
    </location>
</feature>
<proteinExistence type="predicted"/>
<evidence type="ECO:0000259" key="1">
    <source>
        <dbReference type="PROSITE" id="PS51468"/>
    </source>
</evidence>
<dbReference type="Proteomes" id="UP000663854">
    <property type="component" value="Unassembled WGS sequence"/>
</dbReference>
<dbReference type="EMBL" id="CAJNOH010000561">
    <property type="protein sequence ID" value="CAF1074996.1"/>
    <property type="molecule type" value="Genomic_DNA"/>
</dbReference>
<organism evidence="2 6">
    <name type="scientific">Rotaria sordida</name>
    <dbReference type="NCBI Taxonomy" id="392033"/>
    <lineage>
        <taxon>Eukaryota</taxon>
        <taxon>Metazoa</taxon>
        <taxon>Spiralia</taxon>
        <taxon>Gnathifera</taxon>
        <taxon>Rotifera</taxon>
        <taxon>Eurotatoria</taxon>
        <taxon>Bdelloidea</taxon>
        <taxon>Philodinida</taxon>
        <taxon>Philodinidae</taxon>
        <taxon>Rotaria</taxon>
    </lineage>
</organism>
<accession>A0A814MDA5</accession>
<name>A0A814MDA5_9BILA</name>
<comment type="caution">
    <text evidence="2">The sequence shown here is derived from an EMBL/GenBank/DDBJ whole genome shotgun (WGS) entry which is preliminary data.</text>
</comment>
<evidence type="ECO:0000313" key="5">
    <source>
        <dbReference type="EMBL" id="CAF1657628.1"/>
    </source>
</evidence>
<evidence type="ECO:0000313" key="7">
    <source>
        <dbReference type="Proteomes" id="UP000663870"/>
    </source>
</evidence>
<dbReference type="SMART" id="SM00609">
    <property type="entry name" value="VIT"/>
    <property type="match status" value="1"/>
</dbReference>
<dbReference type="EMBL" id="CAJNOL010011919">
    <property type="protein sequence ID" value="CAF1657628.1"/>
    <property type="molecule type" value="Genomic_DNA"/>
</dbReference>
<dbReference type="Pfam" id="PF08487">
    <property type="entry name" value="VIT"/>
    <property type="match status" value="1"/>
</dbReference>
<evidence type="ECO:0000313" key="4">
    <source>
        <dbReference type="EMBL" id="CAF1508359.1"/>
    </source>
</evidence>
<evidence type="ECO:0000313" key="3">
    <source>
        <dbReference type="EMBL" id="CAF1261354.1"/>
    </source>
</evidence>
<gene>
    <name evidence="3" type="ORF">JXQ802_LOCUS27496</name>
    <name evidence="5" type="ORF">JXQ802_LOCUS55547</name>
    <name evidence="2" type="ORF">PYM288_LOCUS18363</name>
    <name evidence="4" type="ORF">PYM288_LOCUS39016</name>
</gene>
<protein>
    <recommendedName>
        <fullName evidence="1">VIT domain-containing protein</fullName>
    </recommendedName>
</protein>
<dbReference type="PROSITE" id="PS51468">
    <property type="entry name" value="VIT"/>
    <property type="match status" value="1"/>
</dbReference>
<evidence type="ECO:0000313" key="2">
    <source>
        <dbReference type="EMBL" id="CAF1074996.1"/>
    </source>
</evidence>
<dbReference type="EMBL" id="CAJNOL010001000">
    <property type="protein sequence ID" value="CAF1261354.1"/>
    <property type="molecule type" value="Genomic_DNA"/>
</dbReference>
<sequence>MLRIKQEVTSSAASDEVVPLKQIRVDAQLLSFVADALIIQLFQNDESVPVEAVYCFLVEENAATYGFAARIDDEHEIVALIKEKIVAQPEYTQALTQGHGAHLLEQDEA</sequence>
<keyword evidence="7" id="KW-1185">Reference proteome</keyword>
<dbReference type="InterPro" id="IPR013694">
    <property type="entry name" value="VIT"/>
</dbReference>
<reference evidence="2" key="1">
    <citation type="submission" date="2021-02" db="EMBL/GenBank/DDBJ databases">
        <authorList>
            <person name="Nowell W R."/>
        </authorList>
    </citation>
    <scope>NUCLEOTIDE SEQUENCE</scope>
</reference>
<evidence type="ECO:0000313" key="6">
    <source>
        <dbReference type="Proteomes" id="UP000663854"/>
    </source>
</evidence>
<dbReference type="Proteomes" id="UP000663870">
    <property type="component" value="Unassembled WGS sequence"/>
</dbReference>
<dbReference type="EMBL" id="CAJNOH010010108">
    <property type="protein sequence ID" value="CAF1508359.1"/>
    <property type="molecule type" value="Genomic_DNA"/>
</dbReference>